<dbReference type="PANTHER" id="PTHR10434">
    <property type="entry name" value="1-ACYL-SN-GLYCEROL-3-PHOSPHATE ACYLTRANSFERASE"/>
    <property type="match status" value="1"/>
</dbReference>
<proteinExistence type="predicted"/>
<organism evidence="5">
    <name type="scientific">hydrothermal vent metagenome</name>
    <dbReference type="NCBI Taxonomy" id="652676"/>
    <lineage>
        <taxon>unclassified sequences</taxon>
        <taxon>metagenomes</taxon>
        <taxon>ecological metagenomes</taxon>
    </lineage>
</organism>
<dbReference type="EMBL" id="UOFX01000071">
    <property type="protein sequence ID" value="VAX10423.1"/>
    <property type="molecule type" value="Genomic_DNA"/>
</dbReference>
<evidence type="ECO:0000256" key="3">
    <source>
        <dbReference type="SAM" id="Phobius"/>
    </source>
</evidence>
<evidence type="ECO:0000313" key="5">
    <source>
        <dbReference type="EMBL" id="VAX10423.1"/>
    </source>
</evidence>
<evidence type="ECO:0000256" key="2">
    <source>
        <dbReference type="ARBA" id="ARBA00023315"/>
    </source>
</evidence>
<dbReference type="AlphaFoldDB" id="A0A3B1BEF0"/>
<evidence type="ECO:0000256" key="1">
    <source>
        <dbReference type="ARBA" id="ARBA00022679"/>
    </source>
</evidence>
<keyword evidence="1 5" id="KW-0808">Transferase</keyword>
<dbReference type="GO" id="GO:0006654">
    <property type="term" value="P:phosphatidic acid biosynthetic process"/>
    <property type="evidence" value="ECO:0007669"/>
    <property type="project" value="TreeGrafter"/>
</dbReference>
<accession>A0A3B1BEF0</accession>
<dbReference type="GO" id="GO:0003841">
    <property type="term" value="F:1-acylglycerol-3-phosphate O-acyltransferase activity"/>
    <property type="evidence" value="ECO:0007669"/>
    <property type="project" value="UniProtKB-EC"/>
</dbReference>
<reference evidence="5" key="1">
    <citation type="submission" date="2018-06" db="EMBL/GenBank/DDBJ databases">
        <authorList>
            <person name="Zhirakovskaya E."/>
        </authorList>
    </citation>
    <scope>NUCLEOTIDE SEQUENCE</scope>
</reference>
<dbReference type="SMART" id="SM00563">
    <property type="entry name" value="PlsC"/>
    <property type="match status" value="1"/>
</dbReference>
<keyword evidence="2 5" id="KW-0012">Acyltransferase</keyword>
<keyword evidence="3" id="KW-0812">Transmembrane</keyword>
<name>A0A3B1BEF0_9ZZZZ</name>
<dbReference type="SUPFAM" id="SSF69593">
    <property type="entry name" value="Glycerol-3-phosphate (1)-acyltransferase"/>
    <property type="match status" value="1"/>
</dbReference>
<dbReference type="CDD" id="cd07989">
    <property type="entry name" value="LPLAT_AGPAT-like"/>
    <property type="match status" value="1"/>
</dbReference>
<keyword evidence="3" id="KW-0472">Membrane</keyword>
<feature type="domain" description="Phospholipid/glycerol acyltransferase" evidence="4">
    <location>
        <begin position="72"/>
        <end position="187"/>
    </location>
</feature>
<dbReference type="InterPro" id="IPR002123">
    <property type="entry name" value="Plipid/glycerol_acylTrfase"/>
</dbReference>
<dbReference type="PANTHER" id="PTHR10434:SF40">
    <property type="entry name" value="1-ACYL-SN-GLYCEROL-3-PHOSPHATE ACYLTRANSFERASE"/>
    <property type="match status" value="1"/>
</dbReference>
<sequence>MILIRSIIYFILLVITSLVFATAIITVGLLLTYKQRSNIANHWGMLNIWLVAKICGLKYEITGLENIPDSACIIMSKHQSTWDTMFLRGILPPEQAWVLKKELMHVPFFGWGLMAVQAIGIDRKAGRQAINQIIRLGSERLEKGHYVIIYPEGTRVAPGERKKYGISGALLAHKSKYPIIPIAHNAGVFWRRMGLKKYPGTIQVVIGKPIKVDGLKSSEINSLVEEWIESTSATMPRSLSD</sequence>
<feature type="transmembrane region" description="Helical" evidence="3">
    <location>
        <begin position="7"/>
        <end position="31"/>
    </location>
</feature>
<protein>
    <submittedName>
        <fullName evidence="5">Acyl-CoA:1-acyl-sn-glycerol-3-phosphate acyltransferase</fullName>
        <ecNumber evidence="5">2.3.1.51</ecNumber>
    </submittedName>
</protein>
<dbReference type="Pfam" id="PF01553">
    <property type="entry name" value="Acyltransferase"/>
    <property type="match status" value="1"/>
</dbReference>
<gene>
    <name evidence="5" type="ORF">MNBD_GAMMA26-190</name>
</gene>
<dbReference type="EC" id="2.3.1.51" evidence="5"/>
<evidence type="ECO:0000259" key="4">
    <source>
        <dbReference type="SMART" id="SM00563"/>
    </source>
</evidence>
<keyword evidence="3" id="KW-1133">Transmembrane helix</keyword>